<keyword evidence="6 7" id="KW-0472">Membrane</keyword>
<dbReference type="AlphaFoldDB" id="A0A167SA36"/>
<keyword evidence="4" id="KW-0256">Endoplasmic reticulum</keyword>
<comment type="subcellular location">
    <subcellularLocation>
        <location evidence="1">Endoplasmic reticulum membrane</location>
        <topology evidence="1">Multi-pass membrane protein</topology>
    </subcellularLocation>
</comment>
<evidence type="ECO:0000256" key="5">
    <source>
        <dbReference type="ARBA" id="ARBA00022989"/>
    </source>
</evidence>
<keyword evidence="11" id="KW-1185">Reference proteome</keyword>
<organism evidence="10 11">
    <name type="scientific">Calocera viscosa (strain TUFC12733)</name>
    <dbReference type="NCBI Taxonomy" id="1330018"/>
    <lineage>
        <taxon>Eukaryota</taxon>
        <taxon>Fungi</taxon>
        <taxon>Dikarya</taxon>
        <taxon>Basidiomycota</taxon>
        <taxon>Agaricomycotina</taxon>
        <taxon>Dacrymycetes</taxon>
        <taxon>Dacrymycetales</taxon>
        <taxon>Dacrymycetaceae</taxon>
        <taxon>Calocera</taxon>
    </lineage>
</organism>
<evidence type="ECO:0000256" key="1">
    <source>
        <dbReference type="ARBA" id="ARBA00004477"/>
    </source>
</evidence>
<evidence type="ECO:0000256" key="2">
    <source>
        <dbReference type="ARBA" id="ARBA00009096"/>
    </source>
</evidence>
<gene>
    <name evidence="10" type="ORF">CALVIDRAFT_16705</name>
</gene>
<keyword evidence="5 7" id="KW-1133">Transmembrane helix</keyword>
<dbReference type="PANTHER" id="PTHR31204">
    <property type="entry name" value="SIGMA INTRACELLULAR RECEPTOR 2"/>
    <property type="match status" value="1"/>
</dbReference>
<feature type="transmembrane region" description="Helical" evidence="8">
    <location>
        <begin position="12"/>
        <end position="35"/>
    </location>
</feature>
<evidence type="ECO:0000256" key="6">
    <source>
        <dbReference type="ARBA" id="ARBA00023136"/>
    </source>
</evidence>
<feature type="transmembrane region" description="Helical" evidence="8">
    <location>
        <begin position="111"/>
        <end position="132"/>
    </location>
</feature>
<evidence type="ECO:0000256" key="7">
    <source>
        <dbReference type="PROSITE-ProRule" id="PRU01087"/>
    </source>
</evidence>
<dbReference type="OrthoDB" id="433124at2759"/>
<proteinExistence type="inferred from homology"/>
<feature type="domain" description="EXPERA" evidence="9">
    <location>
        <begin position="11"/>
        <end position="168"/>
    </location>
</feature>
<dbReference type="STRING" id="1330018.A0A167SA36"/>
<keyword evidence="3 7" id="KW-0812">Transmembrane</keyword>
<evidence type="ECO:0000259" key="9">
    <source>
        <dbReference type="PROSITE" id="PS51751"/>
    </source>
</evidence>
<name>A0A167SA36_CALVF</name>
<dbReference type="GO" id="GO:0005789">
    <property type="term" value="C:endoplasmic reticulum membrane"/>
    <property type="evidence" value="ECO:0007669"/>
    <property type="project" value="UniProtKB-SubCell"/>
</dbReference>
<evidence type="ECO:0000313" key="11">
    <source>
        <dbReference type="Proteomes" id="UP000076738"/>
    </source>
</evidence>
<accession>A0A167SA36</accession>
<dbReference type="Pfam" id="PF05241">
    <property type="entry name" value="EBP"/>
    <property type="match status" value="1"/>
</dbReference>
<dbReference type="InterPro" id="IPR033118">
    <property type="entry name" value="EXPERA"/>
</dbReference>
<comment type="similarity">
    <text evidence="2">Belongs to the TMEM97/sigma-2 receptor family.</text>
</comment>
<dbReference type="InterPro" id="IPR016964">
    <property type="entry name" value="Sigma2_recept"/>
</dbReference>
<dbReference type="EMBL" id="KV417266">
    <property type="protein sequence ID" value="KZP01721.1"/>
    <property type="molecule type" value="Genomic_DNA"/>
</dbReference>
<dbReference type="PANTHER" id="PTHR31204:SF1">
    <property type="entry name" value="SIGMA INTRACELLULAR RECEPTOR 2"/>
    <property type="match status" value="1"/>
</dbReference>
<feature type="transmembrane region" description="Helical" evidence="8">
    <location>
        <begin position="152"/>
        <end position="169"/>
    </location>
</feature>
<sequence length="194" mass="21217">MAPPALYKRPLDLLYVAYFLFHIPVTLSMVVQLLLPKEVLPAKIQEFQAWYLEKSGDPILLGGFGRIGQQGIFAWSTAGLYMEIFVQFPIFCVALWGLWKASARINVLIAMYAASTAHSIISCVATILALPTTSDLTVTTGIISLSKAQRNMLLQSYLPMLAVSLIMTLDMGWRTSRSVGAALKSSKAAEAKSS</sequence>
<feature type="transmembrane region" description="Helical" evidence="8">
    <location>
        <begin position="80"/>
        <end position="99"/>
    </location>
</feature>
<protein>
    <recommendedName>
        <fullName evidence="9">EXPERA domain-containing protein</fullName>
    </recommendedName>
</protein>
<dbReference type="PROSITE" id="PS51751">
    <property type="entry name" value="EXPERA"/>
    <property type="match status" value="1"/>
</dbReference>
<dbReference type="PIRSF" id="PIRSF031032">
    <property type="entry name" value="TMP_97_prd"/>
    <property type="match status" value="1"/>
</dbReference>
<evidence type="ECO:0000256" key="8">
    <source>
        <dbReference type="SAM" id="Phobius"/>
    </source>
</evidence>
<evidence type="ECO:0000256" key="3">
    <source>
        <dbReference type="ARBA" id="ARBA00022692"/>
    </source>
</evidence>
<reference evidence="10 11" key="1">
    <citation type="journal article" date="2016" name="Mol. Biol. Evol.">
        <title>Comparative Genomics of Early-Diverging Mushroom-Forming Fungi Provides Insights into the Origins of Lignocellulose Decay Capabilities.</title>
        <authorList>
            <person name="Nagy L.G."/>
            <person name="Riley R."/>
            <person name="Tritt A."/>
            <person name="Adam C."/>
            <person name="Daum C."/>
            <person name="Floudas D."/>
            <person name="Sun H."/>
            <person name="Yadav J.S."/>
            <person name="Pangilinan J."/>
            <person name="Larsson K.H."/>
            <person name="Matsuura K."/>
            <person name="Barry K."/>
            <person name="Labutti K."/>
            <person name="Kuo R."/>
            <person name="Ohm R.A."/>
            <person name="Bhattacharya S.S."/>
            <person name="Shirouzu T."/>
            <person name="Yoshinaga Y."/>
            <person name="Martin F.M."/>
            <person name="Grigoriev I.V."/>
            <person name="Hibbett D.S."/>
        </authorList>
    </citation>
    <scope>NUCLEOTIDE SEQUENCE [LARGE SCALE GENOMIC DNA]</scope>
    <source>
        <strain evidence="10 11">TUFC12733</strain>
    </source>
</reference>
<dbReference type="Proteomes" id="UP000076738">
    <property type="component" value="Unassembled WGS sequence"/>
</dbReference>
<evidence type="ECO:0000313" key="10">
    <source>
        <dbReference type="EMBL" id="KZP01721.1"/>
    </source>
</evidence>
<evidence type="ECO:0000256" key="4">
    <source>
        <dbReference type="ARBA" id="ARBA00022824"/>
    </source>
</evidence>
<dbReference type="InterPro" id="IPR051987">
    <property type="entry name" value="Sigma-2_receptor-like"/>
</dbReference>